<dbReference type="Proteomes" id="UP000308197">
    <property type="component" value="Unassembled WGS sequence"/>
</dbReference>
<protein>
    <submittedName>
        <fullName evidence="1">Uncharacterized protein</fullName>
    </submittedName>
</protein>
<dbReference type="EMBL" id="ML212697">
    <property type="protein sequence ID" value="TFK78219.1"/>
    <property type="molecule type" value="Genomic_DNA"/>
</dbReference>
<organism evidence="1 2">
    <name type="scientific">Polyporus arcularius HHB13444</name>
    <dbReference type="NCBI Taxonomy" id="1314778"/>
    <lineage>
        <taxon>Eukaryota</taxon>
        <taxon>Fungi</taxon>
        <taxon>Dikarya</taxon>
        <taxon>Basidiomycota</taxon>
        <taxon>Agaricomycotina</taxon>
        <taxon>Agaricomycetes</taxon>
        <taxon>Polyporales</taxon>
        <taxon>Polyporaceae</taxon>
        <taxon>Polyporus</taxon>
    </lineage>
</organism>
<reference evidence="1 2" key="1">
    <citation type="journal article" date="2019" name="Nat. Ecol. Evol.">
        <title>Megaphylogeny resolves global patterns of mushroom evolution.</title>
        <authorList>
            <person name="Varga T."/>
            <person name="Krizsan K."/>
            <person name="Foldi C."/>
            <person name="Dima B."/>
            <person name="Sanchez-Garcia M."/>
            <person name="Sanchez-Ramirez S."/>
            <person name="Szollosi G.J."/>
            <person name="Szarkandi J.G."/>
            <person name="Papp V."/>
            <person name="Albert L."/>
            <person name="Andreopoulos W."/>
            <person name="Angelini C."/>
            <person name="Antonin V."/>
            <person name="Barry K.W."/>
            <person name="Bougher N.L."/>
            <person name="Buchanan P."/>
            <person name="Buyck B."/>
            <person name="Bense V."/>
            <person name="Catcheside P."/>
            <person name="Chovatia M."/>
            <person name="Cooper J."/>
            <person name="Damon W."/>
            <person name="Desjardin D."/>
            <person name="Finy P."/>
            <person name="Geml J."/>
            <person name="Haridas S."/>
            <person name="Hughes K."/>
            <person name="Justo A."/>
            <person name="Karasinski D."/>
            <person name="Kautmanova I."/>
            <person name="Kiss B."/>
            <person name="Kocsube S."/>
            <person name="Kotiranta H."/>
            <person name="LaButti K.M."/>
            <person name="Lechner B.E."/>
            <person name="Liimatainen K."/>
            <person name="Lipzen A."/>
            <person name="Lukacs Z."/>
            <person name="Mihaltcheva S."/>
            <person name="Morgado L.N."/>
            <person name="Niskanen T."/>
            <person name="Noordeloos M.E."/>
            <person name="Ohm R.A."/>
            <person name="Ortiz-Santana B."/>
            <person name="Ovrebo C."/>
            <person name="Racz N."/>
            <person name="Riley R."/>
            <person name="Savchenko A."/>
            <person name="Shiryaev A."/>
            <person name="Soop K."/>
            <person name="Spirin V."/>
            <person name="Szebenyi C."/>
            <person name="Tomsovsky M."/>
            <person name="Tulloss R.E."/>
            <person name="Uehling J."/>
            <person name="Grigoriev I.V."/>
            <person name="Vagvolgyi C."/>
            <person name="Papp T."/>
            <person name="Martin F.M."/>
            <person name="Miettinen O."/>
            <person name="Hibbett D.S."/>
            <person name="Nagy L.G."/>
        </authorList>
    </citation>
    <scope>NUCLEOTIDE SEQUENCE [LARGE SCALE GENOMIC DNA]</scope>
    <source>
        <strain evidence="1 2">HHB13444</strain>
    </source>
</reference>
<proteinExistence type="predicted"/>
<accession>A0A5C3NNH9</accession>
<evidence type="ECO:0000313" key="1">
    <source>
        <dbReference type="EMBL" id="TFK78219.1"/>
    </source>
</evidence>
<dbReference type="AlphaFoldDB" id="A0A5C3NNH9"/>
<sequence length="85" mass="9430">MMYVLFTARMRPSNNLRRPSMLEGRALGFPTSASLPTDLHASCPLTTDLSLTPRHASAAKSGIYHILLRRNHQTVVPADPVNLYL</sequence>
<dbReference type="InParanoid" id="A0A5C3NNH9"/>
<keyword evidence="2" id="KW-1185">Reference proteome</keyword>
<gene>
    <name evidence="1" type="ORF">K466DRAFT_592873</name>
</gene>
<evidence type="ECO:0000313" key="2">
    <source>
        <dbReference type="Proteomes" id="UP000308197"/>
    </source>
</evidence>
<name>A0A5C3NNH9_9APHY</name>